<dbReference type="PANTHER" id="PTHR33098">
    <property type="entry name" value="COTTON FIBER (DUF761)"/>
    <property type="match status" value="1"/>
</dbReference>
<dbReference type="Pfam" id="PF14364">
    <property type="entry name" value="DUF4408"/>
    <property type="match status" value="1"/>
</dbReference>
<protein>
    <recommendedName>
        <fullName evidence="3">DUF4408 domain-containing protein</fullName>
    </recommendedName>
</protein>
<evidence type="ECO:0000313" key="5">
    <source>
        <dbReference type="EMBL" id="RZB90894.1"/>
    </source>
</evidence>
<name>A0A0B2RMW1_GLYSO</name>
<dbReference type="PANTHER" id="PTHR33098:SF57">
    <property type="entry name" value="DUF4408 DOMAIN PROTEIN"/>
    <property type="match status" value="1"/>
</dbReference>
<keyword evidence="2" id="KW-0812">Transmembrane</keyword>
<evidence type="ECO:0000313" key="6">
    <source>
        <dbReference type="Proteomes" id="UP000289340"/>
    </source>
</evidence>
<evidence type="ECO:0000259" key="3">
    <source>
        <dbReference type="Pfam" id="PF14364"/>
    </source>
</evidence>
<feature type="region of interest" description="Disordered" evidence="1">
    <location>
        <begin position="222"/>
        <end position="244"/>
    </location>
</feature>
<dbReference type="AlphaFoldDB" id="A0A0B2RMW1"/>
<dbReference type="Proteomes" id="UP000289340">
    <property type="component" value="Chromosome 9"/>
</dbReference>
<dbReference type="EMBL" id="QZWG01000009">
    <property type="protein sequence ID" value="RZB90894.1"/>
    <property type="molecule type" value="Genomic_DNA"/>
</dbReference>
<dbReference type="EMBL" id="KN667886">
    <property type="protein sequence ID" value="KHN05983.1"/>
    <property type="molecule type" value="Genomic_DNA"/>
</dbReference>
<keyword evidence="6" id="KW-1185">Reference proteome</keyword>
<dbReference type="Gramene" id="XM_028323852.1">
    <property type="protein sequence ID" value="XP_028179653.1"/>
    <property type="gene ID" value="LOC114366841"/>
</dbReference>
<dbReference type="InterPro" id="IPR008480">
    <property type="entry name" value="DUF761_pln"/>
</dbReference>
<evidence type="ECO:0000313" key="4">
    <source>
        <dbReference type="EMBL" id="KHN05983.1"/>
    </source>
</evidence>
<dbReference type="InterPro" id="IPR025520">
    <property type="entry name" value="DUF4408"/>
</dbReference>
<dbReference type="Pfam" id="PF05553">
    <property type="entry name" value="DUF761"/>
    <property type="match status" value="1"/>
</dbReference>
<accession>A0A0B2RMW1</accession>
<feature type="domain" description="DUF4408" evidence="3">
    <location>
        <begin position="8"/>
        <end position="39"/>
    </location>
</feature>
<sequence length="277" mass="31900">MIETSEASVYGVMASWLTPSNLFIFINLVIGTIAISSRFANTTKRQHQLVRSPSLLERLASFNLCYHKHEPTTRMMTTTTTMFHRVVDPVERLDEFRLDQVPSSSLLDRVRSFNLGFYKIDNIERHGPVHNSDLPQLAQLDRLPSSSLLDHVKPLNLEIERPDLVHRLDSSQLDRVSSISLLERVRSFNLGFSKVEMEKPDSIQQQLTRAPSILQRLKSSLSFEPESEVTGGGELAEETEEEGVDAKADDFINRFRQQLRLQRLDSIIRYRDMLKRY</sequence>
<gene>
    <name evidence="5" type="ORF">D0Y65_023350</name>
    <name evidence="4" type="ORF">glysoja_050379</name>
</gene>
<reference evidence="4" key="1">
    <citation type="submission" date="2014-07" db="EMBL/GenBank/DDBJ databases">
        <title>Identification of a novel salt tolerance gene in wild soybean by whole-genome sequencing.</title>
        <authorList>
            <person name="Lam H.-M."/>
            <person name="Qi X."/>
            <person name="Li M.-W."/>
            <person name="Liu X."/>
            <person name="Xie M."/>
            <person name="Ni M."/>
            <person name="Xu X."/>
        </authorList>
    </citation>
    <scope>NUCLEOTIDE SEQUENCE [LARGE SCALE GENOMIC DNA]</scope>
    <source>
        <tissue evidence="4">Root</tissue>
    </source>
</reference>
<feature type="transmembrane region" description="Helical" evidence="2">
    <location>
        <begin position="22"/>
        <end position="41"/>
    </location>
</feature>
<reference evidence="5 6" key="2">
    <citation type="submission" date="2018-09" db="EMBL/GenBank/DDBJ databases">
        <title>A high-quality reference genome of wild soybean provides a powerful tool to mine soybean genomes.</title>
        <authorList>
            <person name="Xie M."/>
            <person name="Chung C.Y.L."/>
            <person name="Li M.-W."/>
            <person name="Wong F.-L."/>
            <person name="Chan T.-F."/>
            <person name="Lam H.-M."/>
        </authorList>
    </citation>
    <scope>NUCLEOTIDE SEQUENCE [LARGE SCALE GENOMIC DNA]</scope>
    <source>
        <strain evidence="6">cv. W05</strain>
        <tissue evidence="5">Hypocotyl of etiolated seedlings</tissue>
    </source>
</reference>
<evidence type="ECO:0000256" key="1">
    <source>
        <dbReference type="SAM" id="MobiDB-lite"/>
    </source>
</evidence>
<dbReference type="Proteomes" id="UP000053555">
    <property type="component" value="Unassembled WGS sequence"/>
</dbReference>
<evidence type="ECO:0000256" key="2">
    <source>
        <dbReference type="SAM" id="Phobius"/>
    </source>
</evidence>
<proteinExistence type="predicted"/>
<keyword evidence="2" id="KW-0472">Membrane</keyword>
<keyword evidence="2" id="KW-1133">Transmembrane helix</keyword>
<organism evidence="4">
    <name type="scientific">Glycine soja</name>
    <name type="common">Wild soybean</name>
    <dbReference type="NCBI Taxonomy" id="3848"/>
    <lineage>
        <taxon>Eukaryota</taxon>
        <taxon>Viridiplantae</taxon>
        <taxon>Streptophyta</taxon>
        <taxon>Embryophyta</taxon>
        <taxon>Tracheophyta</taxon>
        <taxon>Spermatophyta</taxon>
        <taxon>Magnoliopsida</taxon>
        <taxon>eudicotyledons</taxon>
        <taxon>Gunneridae</taxon>
        <taxon>Pentapetalae</taxon>
        <taxon>rosids</taxon>
        <taxon>fabids</taxon>
        <taxon>Fabales</taxon>
        <taxon>Fabaceae</taxon>
        <taxon>Papilionoideae</taxon>
        <taxon>50 kb inversion clade</taxon>
        <taxon>NPAAA clade</taxon>
        <taxon>indigoferoid/millettioid clade</taxon>
        <taxon>Phaseoleae</taxon>
        <taxon>Glycine</taxon>
        <taxon>Glycine subgen. Soja</taxon>
    </lineage>
</organism>